<name>A0ABT4M773_9BURK</name>
<reference evidence="1" key="1">
    <citation type="submission" date="2022-12" db="EMBL/GenBank/DDBJ databases">
        <title>Bacterial isolates from different developmental stages of Nematostella vectensis.</title>
        <authorList>
            <person name="Fraune S."/>
        </authorList>
    </citation>
    <scope>NUCLEOTIDE SEQUENCE</scope>
    <source>
        <strain evidence="1">G21619-S1</strain>
    </source>
</reference>
<comment type="caution">
    <text evidence="1">The sequence shown here is derived from an EMBL/GenBank/DDBJ whole genome shotgun (WGS) entry which is preliminary data.</text>
</comment>
<dbReference type="Proteomes" id="UP001068379">
    <property type="component" value="Unassembled WGS sequence"/>
</dbReference>
<dbReference type="EMBL" id="JAPWHE010000014">
    <property type="protein sequence ID" value="MCZ4331078.1"/>
    <property type="molecule type" value="Genomic_DNA"/>
</dbReference>
<gene>
    <name evidence="1" type="ORF">O4H32_14100</name>
</gene>
<protein>
    <submittedName>
        <fullName evidence="1">Uncharacterized protein</fullName>
    </submittedName>
</protein>
<sequence>MSLSPQRRSSLLQGQTSIARKVYEFIPSSQTASATAFDICSAIHKETGAGVDIHVLRGCLRALKESGLVNEVVSGSFRQVAIKEKETMPALKPVQAEKNPAEKLGAMEALGNIAASVRQAADLLRQAADDIDTVAVGIEEKSNDDRKALETLRQLQALLKG</sequence>
<dbReference type="RefSeq" id="WP_269360205.1">
    <property type="nucleotide sequence ID" value="NZ_JAPWHE010000014.1"/>
</dbReference>
<evidence type="ECO:0000313" key="2">
    <source>
        <dbReference type="Proteomes" id="UP001068379"/>
    </source>
</evidence>
<organism evidence="1 2">
    <name type="scientific">Castellaniella denitrificans</name>
    <dbReference type="NCBI Taxonomy" id="56119"/>
    <lineage>
        <taxon>Bacteria</taxon>
        <taxon>Pseudomonadati</taxon>
        <taxon>Pseudomonadota</taxon>
        <taxon>Betaproteobacteria</taxon>
        <taxon>Burkholderiales</taxon>
        <taxon>Alcaligenaceae</taxon>
        <taxon>Castellaniella</taxon>
    </lineage>
</organism>
<keyword evidence="2" id="KW-1185">Reference proteome</keyword>
<proteinExistence type="predicted"/>
<accession>A0ABT4M773</accession>
<evidence type="ECO:0000313" key="1">
    <source>
        <dbReference type="EMBL" id="MCZ4331078.1"/>
    </source>
</evidence>